<accession>A0ACC0ZUR3</accession>
<organism evidence="1 2">
    <name type="scientific">Pistacia atlantica</name>
    <dbReference type="NCBI Taxonomy" id="434234"/>
    <lineage>
        <taxon>Eukaryota</taxon>
        <taxon>Viridiplantae</taxon>
        <taxon>Streptophyta</taxon>
        <taxon>Embryophyta</taxon>
        <taxon>Tracheophyta</taxon>
        <taxon>Spermatophyta</taxon>
        <taxon>Magnoliopsida</taxon>
        <taxon>eudicotyledons</taxon>
        <taxon>Gunneridae</taxon>
        <taxon>Pentapetalae</taxon>
        <taxon>rosids</taxon>
        <taxon>malvids</taxon>
        <taxon>Sapindales</taxon>
        <taxon>Anacardiaceae</taxon>
        <taxon>Pistacia</taxon>
    </lineage>
</organism>
<sequence length="469" mass="51389">MELRLPTFSSCVTVLILAFVCLSLSFVCAEGFDSVLELPRSGLNRTRLRSKRVLFVADFGAKGDGLHDDTEAFENAWKLACSSRIRIVIVLPAEYTSLIRPIDFFGPCKSKVTLVISGTIVAPQDPDAWKGLNHRKWLYFHGVNHLTVEGGGTINGMGWECYLPAFSESDLFNILQPCRHAPTAVTFHKCKNLKVKKLMIVNSQQMHISFSSCLRVVTSQLKVIAPAASPNTDGIHITASHGVEVKNCIVRTGDDCISIVSNSSRVRIKNIVCGPGHGIRSLSISIGSLGKFNSCSQIQDVTVDGAFISNTENGVRIKTWQGGSGFATNIKFRNLLMENVSNPIIIDQYYCDSLTPCANQTSAVKIENISFEHIKGTSATEEAIVFACSDYTPCEGLYLEDIQLVSHSRGITSSFCWNAYGSSVGLIYPPACFTCTEGLIRQYVSSNYTLSTKGTLFNPSKETREVSLF</sequence>
<name>A0ACC0ZUR3_9ROSI</name>
<protein>
    <submittedName>
        <fullName evidence="1">Uncharacterized protein</fullName>
    </submittedName>
</protein>
<comment type="caution">
    <text evidence="1">The sequence shown here is derived from an EMBL/GenBank/DDBJ whole genome shotgun (WGS) entry which is preliminary data.</text>
</comment>
<evidence type="ECO:0000313" key="2">
    <source>
        <dbReference type="Proteomes" id="UP001164250"/>
    </source>
</evidence>
<gene>
    <name evidence="1" type="ORF">Patl1_34473</name>
</gene>
<proteinExistence type="predicted"/>
<keyword evidence="2" id="KW-1185">Reference proteome</keyword>
<dbReference type="Proteomes" id="UP001164250">
    <property type="component" value="Chromosome 15"/>
</dbReference>
<dbReference type="EMBL" id="CM047910">
    <property type="protein sequence ID" value="KAJ0075895.1"/>
    <property type="molecule type" value="Genomic_DNA"/>
</dbReference>
<evidence type="ECO:0000313" key="1">
    <source>
        <dbReference type="EMBL" id="KAJ0075895.1"/>
    </source>
</evidence>
<reference evidence="2" key="1">
    <citation type="journal article" date="2023" name="G3 (Bethesda)">
        <title>Genome assembly and association tests identify interacting loci associated with vigor, precocity, and sex in interspecific pistachio rootstocks.</title>
        <authorList>
            <person name="Palmer W."/>
            <person name="Jacygrad E."/>
            <person name="Sagayaradj S."/>
            <person name="Cavanaugh K."/>
            <person name="Han R."/>
            <person name="Bertier L."/>
            <person name="Beede B."/>
            <person name="Kafkas S."/>
            <person name="Golino D."/>
            <person name="Preece J."/>
            <person name="Michelmore R."/>
        </authorList>
    </citation>
    <scope>NUCLEOTIDE SEQUENCE [LARGE SCALE GENOMIC DNA]</scope>
</reference>